<evidence type="ECO:0000313" key="2">
    <source>
        <dbReference type="Proteomes" id="UP001431783"/>
    </source>
</evidence>
<gene>
    <name evidence="1" type="ORF">WA026_000159</name>
</gene>
<proteinExistence type="predicted"/>
<organism evidence="1 2">
    <name type="scientific">Henosepilachna vigintioctopunctata</name>
    <dbReference type="NCBI Taxonomy" id="420089"/>
    <lineage>
        <taxon>Eukaryota</taxon>
        <taxon>Metazoa</taxon>
        <taxon>Ecdysozoa</taxon>
        <taxon>Arthropoda</taxon>
        <taxon>Hexapoda</taxon>
        <taxon>Insecta</taxon>
        <taxon>Pterygota</taxon>
        <taxon>Neoptera</taxon>
        <taxon>Endopterygota</taxon>
        <taxon>Coleoptera</taxon>
        <taxon>Polyphaga</taxon>
        <taxon>Cucujiformia</taxon>
        <taxon>Coccinelloidea</taxon>
        <taxon>Coccinellidae</taxon>
        <taxon>Epilachninae</taxon>
        <taxon>Epilachnini</taxon>
        <taxon>Henosepilachna</taxon>
    </lineage>
</organism>
<dbReference type="Proteomes" id="UP001431783">
    <property type="component" value="Unassembled WGS sequence"/>
</dbReference>
<evidence type="ECO:0000313" key="1">
    <source>
        <dbReference type="EMBL" id="KAK9887852.1"/>
    </source>
</evidence>
<dbReference type="AlphaFoldDB" id="A0AAW1V6C7"/>
<name>A0AAW1V6C7_9CUCU</name>
<comment type="caution">
    <text evidence="1">The sequence shown here is derived from an EMBL/GenBank/DDBJ whole genome shotgun (WGS) entry which is preliminary data.</text>
</comment>
<reference evidence="1 2" key="1">
    <citation type="submission" date="2023-03" db="EMBL/GenBank/DDBJ databases">
        <title>Genome insight into feeding habits of ladybird beetles.</title>
        <authorList>
            <person name="Li H.-S."/>
            <person name="Huang Y.-H."/>
            <person name="Pang H."/>
        </authorList>
    </citation>
    <scope>NUCLEOTIDE SEQUENCE [LARGE SCALE GENOMIC DNA]</scope>
    <source>
        <strain evidence="1">SYSU_2023b</strain>
        <tissue evidence="1">Whole body</tissue>
    </source>
</reference>
<keyword evidence="2" id="KW-1185">Reference proteome</keyword>
<dbReference type="EMBL" id="JARQZJ010000121">
    <property type="protein sequence ID" value="KAK9887852.1"/>
    <property type="molecule type" value="Genomic_DNA"/>
</dbReference>
<accession>A0AAW1V6C7</accession>
<sequence length="176" mass="19590">MGLECVIFKNYNPTAAIKLFFLIENLCFHLLLLVIRREDGACGNFMGFLQGGIQIPNMSVQNFNIDVKPNNRHCHQVVLSNVLSPKLQRPSAGGEEEQTTFSVEVWGVDTLLDYRVSGNEVGVGGVFPHTVGDVLEMMASYIKLLTIKSPTRSENEGSLRIPADLWWIVVVILRDG</sequence>
<protein>
    <submittedName>
        <fullName evidence="1">Uncharacterized protein</fullName>
    </submittedName>
</protein>